<sequence length="356" mass="39280">MASSSTSRTRTLALAIVLLLVASASARPSQKDKPVPMERFRRWMEQHGKSYPTVDEELRRFEVYRRNVERIGATNREDGLGYTLGENQFTDLTSEEFLARYTGRFAAPEMSHDEEMLITTRAGDVGEGQYPAHRGNLSAVPESVDWRAKGAVTPVRHQGGCAAAWAFAAVAAVEGLHQIKTGKLVPLSVQELVDCDDLSSHCRPGTTATAFRWIARNRGIATEADYPYTALEGNCNRQVDQVTVSVRGYRLLPYDEQSEQKLLEAVAEQPVAVDVSSFEFQTYNGGVFSGPCGSQTNHNLVIVGYGEDAATGKKYWIIKNSFGQSWGMGGYMLMERGITDPRGLCGINSYPIYPTM</sequence>
<feature type="domain" description="Cathepsin propeptide inhibitor" evidence="9">
    <location>
        <begin position="40"/>
        <end position="97"/>
    </location>
</feature>
<dbReference type="InterPro" id="IPR000668">
    <property type="entry name" value="Peptidase_C1A_C"/>
</dbReference>
<evidence type="ECO:0000256" key="6">
    <source>
        <dbReference type="ARBA" id="ARBA00023157"/>
    </source>
</evidence>
<proteinExistence type="inferred from homology"/>
<dbReference type="EMBL" id="LS480641">
    <property type="protein sequence ID" value="SPT20580.1"/>
    <property type="molecule type" value="Genomic_DNA"/>
</dbReference>
<gene>
    <name evidence="10" type="ORF">CAMPLR22A2D_LOCUS5213</name>
</gene>
<dbReference type="Pfam" id="PF08246">
    <property type="entry name" value="Inhibitor_I29"/>
    <property type="match status" value="1"/>
</dbReference>
<keyword evidence="3 7" id="KW-0732">Signal</keyword>
<evidence type="ECO:0000256" key="7">
    <source>
        <dbReference type="SAM" id="SignalP"/>
    </source>
</evidence>
<dbReference type="PANTHER" id="PTHR12411">
    <property type="entry name" value="CYSTEINE PROTEASE FAMILY C1-RELATED"/>
    <property type="match status" value="1"/>
</dbReference>
<keyword evidence="5" id="KW-0788">Thiol protease</keyword>
<dbReference type="Gene3D" id="3.90.70.10">
    <property type="entry name" value="Cysteine proteinases"/>
    <property type="match status" value="1"/>
</dbReference>
<dbReference type="Proteomes" id="UP000280104">
    <property type="component" value="Chromosome II"/>
</dbReference>
<dbReference type="InterPro" id="IPR038765">
    <property type="entry name" value="Papain-like_cys_pep_sf"/>
</dbReference>
<dbReference type="GO" id="GO:0006508">
    <property type="term" value="P:proteolysis"/>
    <property type="evidence" value="ECO:0007669"/>
    <property type="project" value="UniProtKB-KW"/>
</dbReference>
<dbReference type="InterPro" id="IPR013128">
    <property type="entry name" value="Peptidase_C1A"/>
</dbReference>
<dbReference type="SMART" id="SM00848">
    <property type="entry name" value="Inhibitor_I29"/>
    <property type="match status" value="1"/>
</dbReference>
<dbReference type="SUPFAM" id="SSF54001">
    <property type="entry name" value="Cysteine proteinases"/>
    <property type="match status" value="1"/>
</dbReference>
<evidence type="ECO:0000256" key="4">
    <source>
        <dbReference type="ARBA" id="ARBA00022801"/>
    </source>
</evidence>
<keyword evidence="2" id="KW-0645">Protease</keyword>
<dbReference type="InterPro" id="IPR039417">
    <property type="entry name" value="Peptidase_C1A_papain-like"/>
</dbReference>
<dbReference type="FunFam" id="3.90.70.10:FF:000067">
    <property type="entry name" value="Senescence-specific cysteine protease"/>
    <property type="match status" value="1"/>
</dbReference>
<dbReference type="AlphaFoldDB" id="A0A7H4LPP1"/>
<dbReference type="SMART" id="SM00645">
    <property type="entry name" value="Pept_C1"/>
    <property type="match status" value="1"/>
</dbReference>
<feature type="signal peptide" evidence="7">
    <location>
        <begin position="1"/>
        <end position="26"/>
    </location>
</feature>
<evidence type="ECO:0000259" key="9">
    <source>
        <dbReference type="SMART" id="SM00848"/>
    </source>
</evidence>
<evidence type="ECO:0000259" key="8">
    <source>
        <dbReference type="SMART" id="SM00645"/>
    </source>
</evidence>
<evidence type="ECO:0000256" key="5">
    <source>
        <dbReference type="ARBA" id="ARBA00022807"/>
    </source>
</evidence>
<keyword evidence="6" id="KW-1015">Disulfide bond</keyword>
<organism evidence="10 11">
    <name type="scientific">Triticum aestivum</name>
    <name type="common">Wheat</name>
    <dbReference type="NCBI Taxonomy" id="4565"/>
    <lineage>
        <taxon>Eukaryota</taxon>
        <taxon>Viridiplantae</taxon>
        <taxon>Streptophyta</taxon>
        <taxon>Embryophyta</taxon>
        <taxon>Tracheophyta</taxon>
        <taxon>Spermatophyta</taxon>
        <taxon>Magnoliopsida</taxon>
        <taxon>Liliopsida</taxon>
        <taxon>Poales</taxon>
        <taxon>Poaceae</taxon>
        <taxon>BOP clade</taxon>
        <taxon>Pooideae</taxon>
        <taxon>Triticodae</taxon>
        <taxon>Triticeae</taxon>
        <taxon>Triticinae</taxon>
        <taxon>Triticum</taxon>
    </lineage>
</organism>
<protein>
    <submittedName>
        <fullName evidence="10">Uncharacterized protein</fullName>
    </submittedName>
</protein>
<dbReference type="InterPro" id="IPR013201">
    <property type="entry name" value="Prot_inhib_I29"/>
</dbReference>
<name>A0A7H4LPP1_WHEAT</name>
<dbReference type="PRINTS" id="PR00705">
    <property type="entry name" value="PAPAIN"/>
</dbReference>
<reference evidence="10 11" key="1">
    <citation type="submission" date="2018-05" db="EMBL/GenBank/DDBJ databases">
        <authorList>
            <person name="Thind KAUR A."/>
        </authorList>
    </citation>
    <scope>NUCLEOTIDE SEQUENCE [LARGE SCALE GENOMIC DNA]</scope>
</reference>
<keyword evidence="4" id="KW-0378">Hydrolase</keyword>
<accession>A0A7H4LPP1</accession>
<dbReference type="GO" id="GO:0008234">
    <property type="term" value="F:cysteine-type peptidase activity"/>
    <property type="evidence" value="ECO:0007669"/>
    <property type="project" value="UniProtKB-KW"/>
</dbReference>
<feature type="chain" id="PRO_5028956311" evidence="7">
    <location>
        <begin position="27"/>
        <end position="356"/>
    </location>
</feature>
<evidence type="ECO:0000256" key="3">
    <source>
        <dbReference type="ARBA" id="ARBA00022729"/>
    </source>
</evidence>
<feature type="domain" description="Peptidase C1A papain C-terminal" evidence="8">
    <location>
        <begin position="140"/>
        <end position="355"/>
    </location>
</feature>
<dbReference type="CDD" id="cd02248">
    <property type="entry name" value="Peptidase_C1A"/>
    <property type="match status" value="1"/>
</dbReference>
<comment type="similarity">
    <text evidence="1">Belongs to the peptidase C1 family.</text>
</comment>
<evidence type="ECO:0000313" key="11">
    <source>
        <dbReference type="Proteomes" id="UP000280104"/>
    </source>
</evidence>
<evidence type="ECO:0000256" key="1">
    <source>
        <dbReference type="ARBA" id="ARBA00008455"/>
    </source>
</evidence>
<evidence type="ECO:0000313" key="10">
    <source>
        <dbReference type="EMBL" id="SPT20580.1"/>
    </source>
</evidence>
<dbReference type="Pfam" id="PF00112">
    <property type="entry name" value="Peptidase_C1"/>
    <property type="match status" value="1"/>
</dbReference>
<evidence type="ECO:0000256" key="2">
    <source>
        <dbReference type="ARBA" id="ARBA00022670"/>
    </source>
</evidence>